<evidence type="ECO:0008006" key="3">
    <source>
        <dbReference type="Google" id="ProtNLM"/>
    </source>
</evidence>
<protein>
    <recommendedName>
        <fullName evidence="3">DUF433 domain-containing protein</fullName>
    </recommendedName>
</protein>
<dbReference type="SUPFAM" id="SSF46689">
    <property type="entry name" value="Homeodomain-like"/>
    <property type="match status" value="1"/>
</dbReference>
<dbReference type="OrthoDB" id="9809529at2"/>
<dbReference type="HOGENOM" id="CLU_108922_0_0_0"/>
<accession>E8V4B1</accession>
<dbReference type="InterPro" id="IPR009057">
    <property type="entry name" value="Homeodomain-like_sf"/>
</dbReference>
<dbReference type="InterPro" id="IPR007367">
    <property type="entry name" value="DUF433"/>
</dbReference>
<dbReference type="RefSeq" id="WP_013569392.1">
    <property type="nucleotide sequence ID" value="NC_014963.1"/>
</dbReference>
<keyword evidence="2" id="KW-1185">Reference proteome</keyword>
<dbReference type="Pfam" id="PF04255">
    <property type="entry name" value="DUF433"/>
    <property type="match status" value="1"/>
</dbReference>
<dbReference type="InterPro" id="IPR036388">
    <property type="entry name" value="WH-like_DNA-bd_sf"/>
</dbReference>
<dbReference type="PANTHER" id="PTHR34849:SF3">
    <property type="entry name" value="SSR2962 PROTEIN"/>
    <property type="match status" value="1"/>
</dbReference>
<proteinExistence type="predicted"/>
<dbReference type="AlphaFoldDB" id="E8V4B1"/>
<dbReference type="eggNOG" id="COG2442">
    <property type="taxonomic scope" value="Bacteria"/>
</dbReference>
<organism evidence="1 2">
    <name type="scientific">Terriglobus saanensis (strain ATCC BAA-1853 / DSM 23119 / SP1PR4)</name>
    <dbReference type="NCBI Taxonomy" id="401053"/>
    <lineage>
        <taxon>Bacteria</taxon>
        <taxon>Pseudomonadati</taxon>
        <taxon>Acidobacteriota</taxon>
        <taxon>Terriglobia</taxon>
        <taxon>Terriglobales</taxon>
        <taxon>Acidobacteriaceae</taxon>
        <taxon>Terriglobus</taxon>
    </lineage>
</organism>
<dbReference type="Proteomes" id="UP000006844">
    <property type="component" value="Chromosome"/>
</dbReference>
<evidence type="ECO:0000313" key="2">
    <source>
        <dbReference type="Proteomes" id="UP000006844"/>
    </source>
</evidence>
<reference evidence="1 2" key="1">
    <citation type="journal article" date="2012" name="Stand. Genomic Sci.">
        <title>Complete genome sequence of Terriglobus saanensis type strain SP1PR4(T), an Acidobacteria from tundra soil.</title>
        <authorList>
            <person name="Rawat S.R."/>
            <person name="Mannisto M.K."/>
            <person name="Starovoytov V."/>
            <person name="Goodwin L."/>
            <person name="Nolan M."/>
            <person name="Hauser L."/>
            <person name="Land M."/>
            <person name="Davenport K.W."/>
            <person name="Woyke T."/>
            <person name="Haggblom M.M."/>
        </authorList>
    </citation>
    <scope>NUCLEOTIDE SEQUENCE</scope>
    <source>
        <strain evidence="2">ATCC BAA-1853 / DSM 23119 / SP1PR4</strain>
    </source>
</reference>
<sequence>MNQLMENLTTTEAAVAAGVSLPQINRVIDDRILPDHWYSTSPVRTFRTDACLFIAFYYETADWLTASARLQTIRDAAVHPSTWKQWKDFVVGDHFLTVRFDDLWKSVDHRLHRLADAEEMVVEDPEILSGTPVISGTRIPVYSVAALFDAETPLKEILEMYPRLTESQVELASIYAKAVPQRGRPKRRDYPVLSMRRGNLKTRIAG</sequence>
<dbReference type="KEGG" id="tsa:AciPR4_2898"/>
<dbReference type="STRING" id="401053.AciPR4_2898"/>
<dbReference type="PANTHER" id="PTHR34849">
    <property type="entry name" value="SSL5025 PROTEIN"/>
    <property type="match status" value="1"/>
</dbReference>
<gene>
    <name evidence="1" type="ordered locus">AciPR4_2898</name>
</gene>
<evidence type="ECO:0000313" key="1">
    <source>
        <dbReference type="EMBL" id="ADV83660.1"/>
    </source>
</evidence>
<name>E8V4B1_TERSS</name>
<dbReference type="Gene3D" id="1.10.10.10">
    <property type="entry name" value="Winged helix-like DNA-binding domain superfamily/Winged helix DNA-binding domain"/>
    <property type="match status" value="1"/>
</dbReference>
<dbReference type="EMBL" id="CP002467">
    <property type="protein sequence ID" value="ADV83660.1"/>
    <property type="molecule type" value="Genomic_DNA"/>
</dbReference>